<evidence type="ECO:0000313" key="3">
    <source>
        <dbReference type="Proteomes" id="UP001500729"/>
    </source>
</evidence>
<dbReference type="Proteomes" id="UP001500729">
    <property type="component" value="Unassembled WGS sequence"/>
</dbReference>
<feature type="region of interest" description="Disordered" evidence="1">
    <location>
        <begin position="314"/>
        <end position="341"/>
    </location>
</feature>
<gene>
    <name evidence="2" type="ORF">GCM10009533_21550</name>
</gene>
<keyword evidence="3" id="KW-1185">Reference proteome</keyword>
<protein>
    <submittedName>
        <fullName evidence="2">Uncharacterized protein</fullName>
    </submittedName>
</protein>
<reference evidence="3" key="1">
    <citation type="journal article" date="2019" name="Int. J. Syst. Evol. Microbiol.">
        <title>The Global Catalogue of Microorganisms (GCM) 10K type strain sequencing project: providing services to taxonomists for standard genome sequencing and annotation.</title>
        <authorList>
            <consortium name="The Broad Institute Genomics Platform"/>
            <consortium name="The Broad Institute Genome Sequencing Center for Infectious Disease"/>
            <person name="Wu L."/>
            <person name="Ma J."/>
        </authorList>
    </citation>
    <scope>NUCLEOTIDE SEQUENCE [LARGE SCALE GENOMIC DNA]</scope>
    <source>
        <strain evidence="3">JCM 10303</strain>
    </source>
</reference>
<name>A0ABP3MNQ1_SACER</name>
<accession>A0ABP3MNQ1</accession>
<evidence type="ECO:0000256" key="1">
    <source>
        <dbReference type="SAM" id="MobiDB-lite"/>
    </source>
</evidence>
<proteinExistence type="predicted"/>
<dbReference type="EMBL" id="BAAAGS010000011">
    <property type="protein sequence ID" value="GAA0522117.1"/>
    <property type="molecule type" value="Genomic_DNA"/>
</dbReference>
<sequence>MQGMSTCDEDGYVPPLAHSHRVPDAAACSSRPGVLLAAFPVPQGTAGAGVSASAPGGTPLLGSTTRHTGTGVEADITLWDGDRVNTIDIPGSGTAADMNAAGVVVGTKEDAENDIVSWVLDSAGFHLVPGKGQANAINSEGRIVGYPDGPTGSGPPVQVPVTWPSASAEPVDLPRPGDRVGEARDIADDGTIVGAVGPDAVLWRPDGTAHVLPRPADVPPEVELEAVRVNGPWVVGGGYGRPLLSNLDTGAVGPVPGLHTATDVNAAGWVVDQRGALVAGGSVVELPGFGDDHARYPRTVSADGRTIGGMAQFRGNPSPAPNAPCDRSAPEHRGLMPMNAG</sequence>
<organism evidence="2 3">
    <name type="scientific">Saccharopolyspora erythraea</name>
    <name type="common">Streptomyces erythraeus</name>
    <dbReference type="NCBI Taxonomy" id="1836"/>
    <lineage>
        <taxon>Bacteria</taxon>
        <taxon>Bacillati</taxon>
        <taxon>Actinomycetota</taxon>
        <taxon>Actinomycetes</taxon>
        <taxon>Pseudonocardiales</taxon>
        <taxon>Pseudonocardiaceae</taxon>
        <taxon>Saccharopolyspora</taxon>
    </lineage>
</organism>
<comment type="caution">
    <text evidence="2">The sequence shown here is derived from an EMBL/GenBank/DDBJ whole genome shotgun (WGS) entry which is preliminary data.</text>
</comment>
<evidence type="ECO:0000313" key="2">
    <source>
        <dbReference type="EMBL" id="GAA0522117.1"/>
    </source>
</evidence>